<dbReference type="GO" id="GO:0005975">
    <property type="term" value="P:carbohydrate metabolic process"/>
    <property type="evidence" value="ECO:0007669"/>
    <property type="project" value="InterPro"/>
</dbReference>
<dbReference type="SUPFAM" id="SSF53756">
    <property type="entry name" value="UDP-Glycosyltransferase/glycogen phosphorylase"/>
    <property type="match status" value="1"/>
</dbReference>
<dbReference type="Pfam" id="PF03033">
    <property type="entry name" value="Glyco_transf_28"/>
    <property type="match status" value="1"/>
</dbReference>
<organism evidence="7 8">
    <name type="scientific">Penicillium crustosum</name>
    <name type="common">Blue mold fungus</name>
    <dbReference type="NCBI Taxonomy" id="36656"/>
    <lineage>
        <taxon>Eukaryota</taxon>
        <taxon>Fungi</taxon>
        <taxon>Dikarya</taxon>
        <taxon>Ascomycota</taxon>
        <taxon>Pezizomycotina</taxon>
        <taxon>Eurotiomycetes</taxon>
        <taxon>Eurotiomycetidae</taxon>
        <taxon>Eurotiales</taxon>
        <taxon>Aspergillaceae</taxon>
        <taxon>Penicillium</taxon>
    </lineage>
</organism>
<evidence type="ECO:0000256" key="4">
    <source>
        <dbReference type="SAM" id="MobiDB-lite"/>
    </source>
</evidence>
<keyword evidence="8" id="KW-1185">Reference proteome</keyword>
<keyword evidence="3" id="KW-0443">Lipid metabolism</keyword>
<dbReference type="InterPro" id="IPR004276">
    <property type="entry name" value="GlycoTrans_28_N"/>
</dbReference>
<dbReference type="FunFam" id="3.40.50.2000:FF:000009">
    <property type="entry name" value="Sterol 3-beta-glucosyltransferase UGT80A2"/>
    <property type="match status" value="1"/>
</dbReference>
<feature type="compositionally biased region" description="Polar residues" evidence="4">
    <location>
        <begin position="1"/>
        <end position="11"/>
    </location>
</feature>
<evidence type="ECO:0000256" key="2">
    <source>
        <dbReference type="ARBA" id="ARBA00022679"/>
    </source>
</evidence>
<accession>A0A9P5GGM7</accession>
<dbReference type="GO" id="GO:0006629">
    <property type="term" value="P:lipid metabolic process"/>
    <property type="evidence" value="ECO:0007669"/>
    <property type="project" value="UniProtKB-KW"/>
</dbReference>
<dbReference type="EMBL" id="JAAOZQ010000080">
    <property type="protein sequence ID" value="KAF7519903.1"/>
    <property type="molecule type" value="Genomic_DNA"/>
</dbReference>
<dbReference type="AlphaFoldDB" id="A0A9P5GGM7"/>
<dbReference type="Pfam" id="PF06722">
    <property type="entry name" value="EryCIII-like_C"/>
    <property type="match status" value="1"/>
</dbReference>
<evidence type="ECO:0000259" key="6">
    <source>
        <dbReference type="Pfam" id="PF06722"/>
    </source>
</evidence>
<proteinExistence type="predicted"/>
<evidence type="ECO:0000313" key="8">
    <source>
        <dbReference type="Proteomes" id="UP000701341"/>
    </source>
</evidence>
<feature type="domain" description="Glycosyltransferase family 28 N-terminal" evidence="5">
    <location>
        <begin position="105"/>
        <end position="252"/>
    </location>
</feature>
<dbReference type="InterPro" id="IPR010610">
    <property type="entry name" value="EryCIII-like_C"/>
</dbReference>
<reference evidence="7" key="1">
    <citation type="submission" date="2020-02" db="EMBL/GenBank/DDBJ databases">
        <authorList>
            <person name="Lichtner F.J."/>
        </authorList>
    </citation>
    <scope>NUCLEOTIDE SEQUENCE</scope>
    <source>
        <strain evidence="7">G10</strain>
    </source>
</reference>
<dbReference type="Proteomes" id="UP000701341">
    <property type="component" value="Unassembled WGS sequence"/>
</dbReference>
<dbReference type="FunFam" id="3.40.50.2000:FF:000100">
    <property type="entry name" value="Glycosyltransferase family 1 protein"/>
    <property type="match status" value="1"/>
</dbReference>
<dbReference type="InterPro" id="IPR002213">
    <property type="entry name" value="UDP_glucos_trans"/>
</dbReference>
<evidence type="ECO:0000259" key="5">
    <source>
        <dbReference type="Pfam" id="PF03033"/>
    </source>
</evidence>
<dbReference type="PANTHER" id="PTHR48050">
    <property type="entry name" value="STEROL 3-BETA-GLUCOSYLTRANSFERASE"/>
    <property type="match status" value="1"/>
</dbReference>
<dbReference type="CDD" id="cd03784">
    <property type="entry name" value="GT1_Gtf-like"/>
    <property type="match status" value="1"/>
</dbReference>
<comment type="subcellular location">
    <subcellularLocation>
        <location evidence="1">Endomembrane system</location>
        <topology evidence="1">Peripheral membrane protein</topology>
    </subcellularLocation>
</comment>
<evidence type="ECO:0000256" key="1">
    <source>
        <dbReference type="ARBA" id="ARBA00004184"/>
    </source>
</evidence>
<feature type="domain" description="Erythromycin biosynthesis protein CIII-like C-terminal" evidence="6">
    <location>
        <begin position="417"/>
        <end position="508"/>
    </location>
</feature>
<dbReference type="GO" id="GO:0012505">
    <property type="term" value="C:endomembrane system"/>
    <property type="evidence" value="ECO:0007669"/>
    <property type="project" value="UniProtKB-SubCell"/>
</dbReference>
<dbReference type="Gene3D" id="3.40.50.2000">
    <property type="entry name" value="Glycogen Phosphorylase B"/>
    <property type="match status" value="2"/>
</dbReference>
<protein>
    <recommendedName>
        <fullName evidence="9">Glycosyltransferase family 28 N-terminal domain-containing protein</fullName>
    </recommendedName>
</protein>
<dbReference type="GO" id="GO:0016906">
    <property type="term" value="F:sterol 3-beta-glucosyltransferase activity"/>
    <property type="evidence" value="ECO:0007669"/>
    <property type="project" value="UniProtKB-ARBA"/>
</dbReference>
<evidence type="ECO:0000313" key="7">
    <source>
        <dbReference type="EMBL" id="KAF7519903.1"/>
    </source>
</evidence>
<dbReference type="InterPro" id="IPR050426">
    <property type="entry name" value="Glycosyltransferase_28"/>
</dbReference>
<evidence type="ECO:0000256" key="3">
    <source>
        <dbReference type="ARBA" id="ARBA00023098"/>
    </source>
</evidence>
<sequence>MTNSSQTSTIPDNEDPLPPYEAVWSLDDRPMQQGIALSSELPCPTAPLPDLSLTEDGRVDMRVGSRFSQNLEWLMNTKSTEADVPQTAEATSPTPVSPFNLRLNIVIQVVGSHGDVQPFVALGGELQRYGHRVRLATHAKFESFVKSAGLGFYPIGGDPVELMSYMVRNPGLIPSMKSVLAGDVQQKRASIAEILEGCWRSCLDPDPHDKTPFVADAIIANPPSFAHIHCGQALGVPVHLMFTMPWTPTRAFHHPLANLDYSGNDPSLGNYISYHFVEWITWNGLGDLINTWRKDTLELDPIPTTEGPNLYETLKIPFTYCWSPALTAKPEDWGPHIDVAGFFFREPVAYDPPADLDEFLRAGQPPVYIGFGSIVLENVGETMSILLDAIRMTEVRAIIAGGWSELHGQDTSSVYYIQDCPHEWLFKHVAAVVHHGGAGTTACGLRNGRPTTIIPFFGDQPFWGNMVATAGAGLEPIPYKSLTAQKLADAISYSLTPQAIAVAQSIANQINQESGVRAAVDSFHAHLPRTQMQCDLIPGEVASWRLKKGKQILKLSNTAALVLKRQGRFQEENLKIYQSKPFTIEPQRWDPITAVSSASLSTLTGMADATVGIFVDPYKECQRLRSSRNTRPDIPVSTSIPLTTGSLSMTETEASMSRDAAEVPSNHALNVPNYARQMALASAISLGKFLGRSSRGMLVDLPLAATEGMLAIPRWYGVQTKVHGPVRDWKSGAMVGLSTFSHGLYEGFTDIFVYTYAGKKKEGSVGVAKGLMKGLTSLTVKTGAATVGLVAYPNQGIYRSIRARSRKEIARRIMDARWAEAECAVHGRCEYVDVAELCLLYDGLLVPRRKTHKRDLNSS</sequence>
<name>A0A9P5GGM7_PENCR</name>
<keyword evidence="2" id="KW-0808">Transferase</keyword>
<dbReference type="PANTHER" id="PTHR48050:SF27">
    <property type="entry name" value="GLUCOSYLTRANSFERASE, PUTATIVE (AFU_ORTHOLOGUE AFUA_7G04880)-RELATED"/>
    <property type="match status" value="1"/>
</dbReference>
<evidence type="ECO:0008006" key="9">
    <source>
        <dbReference type="Google" id="ProtNLM"/>
    </source>
</evidence>
<feature type="region of interest" description="Disordered" evidence="4">
    <location>
        <begin position="1"/>
        <end position="21"/>
    </location>
</feature>
<comment type="caution">
    <text evidence="7">The sequence shown here is derived from an EMBL/GenBank/DDBJ whole genome shotgun (WGS) entry which is preliminary data.</text>
</comment>
<gene>
    <name evidence="7" type="ORF">PCG10_009670</name>
</gene>